<sequence>MEARDGEYAPGPLNFKPTLHAAGGAPPYLPYAPANPCPEEEERRRFFPKTPSVLSYLHSLFTVSYRSYKLAPEKNAQELYSVDT</sequence>
<name>A0AAQ3UH32_PASNO</name>
<evidence type="ECO:0000313" key="2">
    <source>
        <dbReference type="Proteomes" id="UP001341281"/>
    </source>
</evidence>
<gene>
    <name evidence="1" type="ORF">U9M48_036231</name>
</gene>
<keyword evidence="2" id="KW-1185">Reference proteome</keyword>
<organism evidence="1 2">
    <name type="scientific">Paspalum notatum var. saurae</name>
    <dbReference type="NCBI Taxonomy" id="547442"/>
    <lineage>
        <taxon>Eukaryota</taxon>
        <taxon>Viridiplantae</taxon>
        <taxon>Streptophyta</taxon>
        <taxon>Embryophyta</taxon>
        <taxon>Tracheophyta</taxon>
        <taxon>Spermatophyta</taxon>
        <taxon>Magnoliopsida</taxon>
        <taxon>Liliopsida</taxon>
        <taxon>Poales</taxon>
        <taxon>Poaceae</taxon>
        <taxon>PACMAD clade</taxon>
        <taxon>Panicoideae</taxon>
        <taxon>Andropogonodae</taxon>
        <taxon>Paspaleae</taxon>
        <taxon>Paspalinae</taxon>
        <taxon>Paspalum</taxon>
    </lineage>
</organism>
<reference evidence="1 2" key="1">
    <citation type="submission" date="2024-02" db="EMBL/GenBank/DDBJ databases">
        <title>High-quality chromosome-scale genome assembly of Pensacola bahiagrass (Paspalum notatum Flugge var. saurae).</title>
        <authorList>
            <person name="Vega J.M."/>
            <person name="Podio M."/>
            <person name="Orjuela J."/>
            <person name="Siena L.A."/>
            <person name="Pessino S.C."/>
            <person name="Combes M.C."/>
            <person name="Mariac C."/>
            <person name="Albertini E."/>
            <person name="Pupilli F."/>
            <person name="Ortiz J.P.A."/>
            <person name="Leblanc O."/>
        </authorList>
    </citation>
    <scope>NUCLEOTIDE SEQUENCE [LARGE SCALE GENOMIC DNA]</scope>
    <source>
        <strain evidence="1">R1</strain>
        <tissue evidence="1">Leaf</tissue>
    </source>
</reference>
<dbReference type="EMBL" id="CP144752">
    <property type="protein sequence ID" value="WVZ89882.1"/>
    <property type="molecule type" value="Genomic_DNA"/>
</dbReference>
<accession>A0AAQ3UH32</accession>
<protein>
    <submittedName>
        <fullName evidence="1">Uncharacterized protein</fullName>
    </submittedName>
</protein>
<evidence type="ECO:0000313" key="1">
    <source>
        <dbReference type="EMBL" id="WVZ89882.1"/>
    </source>
</evidence>
<dbReference type="AlphaFoldDB" id="A0AAQ3UH32"/>
<dbReference type="Proteomes" id="UP001341281">
    <property type="component" value="Chromosome 08"/>
</dbReference>
<proteinExistence type="predicted"/>